<sequence length="70" mass="8030">MTKLHPELLKNIDKPLEDIAHDLSLLRVKSKMESGQISTIGEMFETYVDGVDTFKHYFDSVEGLKDFIKS</sequence>
<proteinExistence type="predicted"/>
<dbReference type="AlphaFoldDB" id="A0A9W5TXC0"/>
<name>A0A9W5TXC0_9BACI</name>
<dbReference type="EMBL" id="BMJD01000012">
    <property type="protein sequence ID" value="GGB41773.1"/>
    <property type="molecule type" value="Genomic_DNA"/>
</dbReference>
<comment type="caution">
    <text evidence="1">The sequence shown here is derived from an EMBL/GenBank/DDBJ whole genome shotgun (WGS) entry which is preliminary data.</text>
</comment>
<keyword evidence="2" id="KW-1185">Reference proteome</keyword>
<accession>A0A9W5TXC0</accession>
<reference evidence="1" key="2">
    <citation type="submission" date="2020-09" db="EMBL/GenBank/DDBJ databases">
        <authorList>
            <person name="Sun Q."/>
            <person name="Zhou Y."/>
        </authorList>
    </citation>
    <scope>NUCLEOTIDE SEQUENCE</scope>
    <source>
        <strain evidence="1">CGMCC 1.15454</strain>
    </source>
</reference>
<dbReference type="RefSeq" id="WP_188725036.1">
    <property type="nucleotide sequence ID" value="NZ_BMJD01000012.1"/>
</dbReference>
<gene>
    <name evidence="1" type="ORF">GCM10011409_19150</name>
</gene>
<evidence type="ECO:0000313" key="2">
    <source>
        <dbReference type="Proteomes" id="UP000621492"/>
    </source>
</evidence>
<reference evidence="1" key="1">
    <citation type="journal article" date="2014" name="Int. J. Syst. Evol. Microbiol.">
        <title>Complete genome sequence of Corynebacterium casei LMG S-19264T (=DSM 44701T), isolated from a smear-ripened cheese.</title>
        <authorList>
            <consortium name="US DOE Joint Genome Institute (JGI-PGF)"/>
            <person name="Walter F."/>
            <person name="Albersmeier A."/>
            <person name="Kalinowski J."/>
            <person name="Ruckert C."/>
        </authorList>
    </citation>
    <scope>NUCLEOTIDE SEQUENCE</scope>
    <source>
        <strain evidence="1">CGMCC 1.15454</strain>
    </source>
</reference>
<evidence type="ECO:0000313" key="1">
    <source>
        <dbReference type="EMBL" id="GGB41773.1"/>
    </source>
</evidence>
<protein>
    <submittedName>
        <fullName evidence="1">Uncharacterized protein</fullName>
    </submittedName>
</protein>
<dbReference type="Proteomes" id="UP000621492">
    <property type="component" value="Unassembled WGS sequence"/>
</dbReference>
<organism evidence="1 2">
    <name type="scientific">Lentibacillus populi</name>
    <dbReference type="NCBI Taxonomy" id="1827502"/>
    <lineage>
        <taxon>Bacteria</taxon>
        <taxon>Bacillati</taxon>
        <taxon>Bacillota</taxon>
        <taxon>Bacilli</taxon>
        <taxon>Bacillales</taxon>
        <taxon>Bacillaceae</taxon>
        <taxon>Lentibacillus</taxon>
    </lineage>
</organism>